<comment type="caution">
    <text evidence="1">The sequence shown here is derived from an EMBL/GenBank/DDBJ whole genome shotgun (WGS) entry which is preliminary data.</text>
</comment>
<feature type="non-terminal residue" evidence="1">
    <location>
        <position position="1"/>
    </location>
</feature>
<dbReference type="AlphaFoldDB" id="A0A0F9AKD0"/>
<protein>
    <submittedName>
        <fullName evidence="1">Uncharacterized protein</fullName>
    </submittedName>
</protein>
<gene>
    <name evidence="1" type="ORF">LCGC14_2559650</name>
</gene>
<dbReference type="EMBL" id="LAZR01042218">
    <property type="protein sequence ID" value="KKL10054.1"/>
    <property type="molecule type" value="Genomic_DNA"/>
</dbReference>
<reference evidence="1" key="1">
    <citation type="journal article" date="2015" name="Nature">
        <title>Complex archaea that bridge the gap between prokaryotes and eukaryotes.</title>
        <authorList>
            <person name="Spang A."/>
            <person name="Saw J.H."/>
            <person name="Jorgensen S.L."/>
            <person name="Zaremba-Niedzwiedzka K."/>
            <person name="Martijn J."/>
            <person name="Lind A.E."/>
            <person name="van Eijk R."/>
            <person name="Schleper C."/>
            <person name="Guy L."/>
            <person name="Ettema T.J."/>
        </authorList>
    </citation>
    <scope>NUCLEOTIDE SEQUENCE</scope>
</reference>
<proteinExistence type="predicted"/>
<organism evidence="1">
    <name type="scientific">marine sediment metagenome</name>
    <dbReference type="NCBI Taxonomy" id="412755"/>
    <lineage>
        <taxon>unclassified sequences</taxon>
        <taxon>metagenomes</taxon>
        <taxon>ecological metagenomes</taxon>
    </lineage>
</organism>
<accession>A0A0F9AKD0</accession>
<sequence>MLGVYEDFKEDLNKFPFLIIIGKYDHVLGPISLFSSVKFEKDYFIKNLFRHHQTPYCYSLAAVLTTIYGDLYIYTPSIFKFLSIFRKRLQIINYNKGDVKHIFKCCPVGLTELLFHRSMIRAKI</sequence>
<name>A0A0F9AKD0_9ZZZZ</name>
<evidence type="ECO:0000313" key="1">
    <source>
        <dbReference type="EMBL" id="KKL10054.1"/>
    </source>
</evidence>